<name>A0A2P2NA65_RHIMU</name>
<proteinExistence type="predicted"/>
<dbReference type="EMBL" id="GGEC01058883">
    <property type="protein sequence ID" value="MBX39367.1"/>
    <property type="molecule type" value="Transcribed_RNA"/>
</dbReference>
<organism evidence="2">
    <name type="scientific">Rhizophora mucronata</name>
    <name type="common">Asiatic mangrove</name>
    <dbReference type="NCBI Taxonomy" id="61149"/>
    <lineage>
        <taxon>Eukaryota</taxon>
        <taxon>Viridiplantae</taxon>
        <taxon>Streptophyta</taxon>
        <taxon>Embryophyta</taxon>
        <taxon>Tracheophyta</taxon>
        <taxon>Spermatophyta</taxon>
        <taxon>Magnoliopsida</taxon>
        <taxon>eudicotyledons</taxon>
        <taxon>Gunneridae</taxon>
        <taxon>Pentapetalae</taxon>
        <taxon>rosids</taxon>
        <taxon>fabids</taxon>
        <taxon>Malpighiales</taxon>
        <taxon>Rhizophoraceae</taxon>
        <taxon>Rhizophora</taxon>
    </lineage>
</organism>
<keyword evidence="1" id="KW-1133">Transmembrane helix</keyword>
<reference evidence="2" key="1">
    <citation type="submission" date="2018-02" db="EMBL/GenBank/DDBJ databases">
        <title>Rhizophora mucronata_Transcriptome.</title>
        <authorList>
            <person name="Meera S.P."/>
            <person name="Sreeshan A."/>
            <person name="Augustine A."/>
        </authorList>
    </citation>
    <scope>NUCLEOTIDE SEQUENCE</scope>
    <source>
        <tissue evidence="2">Leaf</tissue>
    </source>
</reference>
<feature type="transmembrane region" description="Helical" evidence="1">
    <location>
        <begin position="16"/>
        <end position="40"/>
    </location>
</feature>
<evidence type="ECO:0000313" key="2">
    <source>
        <dbReference type="EMBL" id="MBX39367.1"/>
    </source>
</evidence>
<keyword evidence="1" id="KW-0472">Membrane</keyword>
<keyword evidence="1" id="KW-0812">Transmembrane</keyword>
<sequence length="47" mass="5252">MARSFCVSPNKSTLRLIWVVLHLTPMCGSLMQGTPLLLVLPYHKVSL</sequence>
<protein>
    <submittedName>
        <fullName evidence="2">Uncharacterized protein</fullName>
    </submittedName>
</protein>
<accession>A0A2P2NA65</accession>
<evidence type="ECO:0000256" key="1">
    <source>
        <dbReference type="SAM" id="Phobius"/>
    </source>
</evidence>
<dbReference type="AlphaFoldDB" id="A0A2P2NA65"/>